<evidence type="ECO:0000259" key="2">
    <source>
        <dbReference type="Pfam" id="PF01085"/>
    </source>
</evidence>
<organism evidence="3 4">
    <name type="scientific">Romanomermis culicivorax</name>
    <name type="common">Nematode worm</name>
    <dbReference type="NCBI Taxonomy" id="13658"/>
    <lineage>
        <taxon>Eukaryota</taxon>
        <taxon>Metazoa</taxon>
        <taxon>Ecdysozoa</taxon>
        <taxon>Nematoda</taxon>
        <taxon>Enoplea</taxon>
        <taxon>Dorylaimia</taxon>
        <taxon>Mermithida</taxon>
        <taxon>Mermithoidea</taxon>
        <taxon>Mermithidae</taxon>
        <taxon>Romanomermis</taxon>
    </lineage>
</organism>
<feature type="region of interest" description="Disordered" evidence="1">
    <location>
        <begin position="72"/>
        <end position="91"/>
    </location>
</feature>
<dbReference type="InterPro" id="IPR050387">
    <property type="entry name" value="Hedgehog_Signaling"/>
</dbReference>
<dbReference type="PANTHER" id="PTHR11889">
    <property type="entry name" value="HEDGEHOG"/>
    <property type="match status" value="1"/>
</dbReference>
<reference evidence="4" key="1">
    <citation type="submission" date="2022-11" db="UniProtKB">
        <authorList>
            <consortium name="WormBaseParasite"/>
        </authorList>
    </citation>
    <scope>IDENTIFICATION</scope>
</reference>
<name>A0A915LAR1_ROMCU</name>
<dbReference type="AlphaFoldDB" id="A0A915LAR1"/>
<dbReference type="PANTHER" id="PTHR11889:SF31">
    <property type="entry name" value="PROTEIN HEDGEHOG"/>
    <property type="match status" value="1"/>
</dbReference>
<dbReference type="SUPFAM" id="SSF55166">
    <property type="entry name" value="Hedgehog/DD-peptidase"/>
    <property type="match status" value="1"/>
</dbReference>
<evidence type="ECO:0000313" key="3">
    <source>
        <dbReference type="Proteomes" id="UP000887565"/>
    </source>
</evidence>
<evidence type="ECO:0000313" key="4">
    <source>
        <dbReference type="WBParaSite" id="nRc.2.0.1.t47932-RA"/>
    </source>
</evidence>
<keyword evidence="3" id="KW-1185">Reference proteome</keyword>
<feature type="domain" description="Hedgehog N-terminal signalling" evidence="2">
    <location>
        <begin position="44"/>
        <end position="120"/>
    </location>
</feature>
<sequence length="122" mass="14325">MDYGEKLSSRRTRFPTFPCQKMPIFAKFFLLSAFILFADLSRACFPGGRMIRRRPRRENPLMYDERVPNIPENSIEAAGRPEKPIRGSSDPRYADLVENYNENIIFKDKDDYPVSRKMSRLV</sequence>
<dbReference type="InterPro" id="IPR009045">
    <property type="entry name" value="Zn_M74/Hedgehog-like"/>
</dbReference>
<dbReference type="Pfam" id="PF01085">
    <property type="entry name" value="HH_signal"/>
    <property type="match status" value="1"/>
</dbReference>
<accession>A0A915LAR1</accession>
<dbReference type="Gene3D" id="3.30.1380.10">
    <property type="match status" value="1"/>
</dbReference>
<dbReference type="GO" id="GO:0007267">
    <property type="term" value="P:cell-cell signaling"/>
    <property type="evidence" value="ECO:0007669"/>
    <property type="project" value="InterPro"/>
</dbReference>
<proteinExistence type="predicted"/>
<dbReference type="Proteomes" id="UP000887565">
    <property type="component" value="Unplaced"/>
</dbReference>
<evidence type="ECO:0000256" key="1">
    <source>
        <dbReference type="SAM" id="MobiDB-lite"/>
    </source>
</evidence>
<protein>
    <submittedName>
        <fullName evidence="4">Hedgehog N-terminal signalling domain-containing protein</fullName>
    </submittedName>
</protein>
<dbReference type="WBParaSite" id="nRc.2.0.1.t47932-RA">
    <property type="protein sequence ID" value="nRc.2.0.1.t47932-RA"/>
    <property type="gene ID" value="nRc.2.0.1.g47932"/>
</dbReference>
<dbReference type="InterPro" id="IPR000320">
    <property type="entry name" value="Hedgehog_signalling_dom"/>
</dbReference>